<dbReference type="STRING" id="53408.A9C11_04735"/>
<dbReference type="EMBL" id="CP015878">
    <property type="protein sequence ID" value="ANI13330.1"/>
    <property type="molecule type" value="Genomic_DNA"/>
</dbReference>
<dbReference type="GO" id="GO:0032993">
    <property type="term" value="C:protein-DNA complex"/>
    <property type="evidence" value="ECO:0007669"/>
    <property type="project" value="TreeGrafter"/>
</dbReference>
<evidence type="ECO:0000256" key="2">
    <source>
        <dbReference type="ARBA" id="ARBA00023012"/>
    </source>
</evidence>
<dbReference type="GO" id="GO:0000156">
    <property type="term" value="F:phosphorelay response regulator activity"/>
    <property type="evidence" value="ECO:0007669"/>
    <property type="project" value="TreeGrafter"/>
</dbReference>
<evidence type="ECO:0000256" key="1">
    <source>
        <dbReference type="ARBA" id="ARBA00022553"/>
    </source>
</evidence>
<keyword evidence="11" id="KW-1185">Reference proteome</keyword>
<dbReference type="InterPro" id="IPR039420">
    <property type="entry name" value="WalR-like"/>
</dbReference>
<keyword evidence="1 6" id="KW-0597">Phosphoprotein</keyword>
<feature type="modified residue" description="4-aspartylphosphate" evidence="6">
    <location>
        <position position="84"/>
    </location>
</feature>
<dbReference type="EMBL" id="FOLS01000003">
    <property type="protein sequence ID" value="SFC13610.1"/>
    <property type="molecule type" value="Genomic_DNA"/>
</dbReference>
<evidence type="ECO:0000256" key="3">
    <source>
        <dbReference type="ARBA" id="ARBA00023015"/>
    </source>
</evidence>
<dbReference type="RefSeq" id="WP_009617483.1">
    <property type="nucleotide sequence ID" value="NZ_CP014158.1"/>
</dbReference>
<dbReference type="Pfam" id="PF00072">
    <property type="entry name" value="Response_reg"/>
    <property type="match status" value="1"/>
</dbReference>
<organism evidence="8 10">
    <name type="scientific">Pseudomonas citronellolis</name>
    <dbReference type="NCBI Taxonomy" id="53408"/>
    <lineage>
        <taxon>Bacteria</taxon>
        <taxon>Pseudomonadati</taxon>
        <taxon>Pseudomonadota</taxon>
        <taxon>Gammaproteobacteria</taxon>
        <taxon>Pseudomonadales</taxon>
        <taxon>Pseudomonadaceae</taxon>
        <taxon>Pseudomonas</taxon>
    </lineage>
</organism>
<evidence type="ECO:0000313" key="11">
    <source>
        <dbReference type="Proteomes" id="UP000183385"/>
    </source>
</evidence>
<keyword evidence="5" id="KW-0804">Transcription</keyword>
<gene>
    <name evidence="8" type="ORF">A9C11_04735</name>
    <name evidence="9" type="ORF">SAMN05216577_10346</name>
</gene>
<accession>A0A127MMZ5</accession>
<evidence type="ECO:0000256" key="5">
    <source>
        <dbReference type="ARBA" id="ARBA00023163"/>
    </source>
</evidence>
<reference evidence="8 10" key="1">
    <citation type="submission" date="2016-05" db="EMBL/GenBank/DDBJ databases">
        <title>Genome Sequence of Pseudomonas citronellolis Strain SJTE-3, an Estrogens and Persistent Organic Pollutants degradation strain.</title>
        <authorList>
            <person name="Liang R."/>
        </authorList>
    </citation>
    <scope>NUCLEOTIDE SEQUENCE [LARGE SCALE GENOMIC DNA]</scope>
    <source>
        <strain evidence="8 10">SJTE-3</strain>
    </source>
</reference>
<keyword evidence="4" id="KW-0238">DNA-binding</keyword>
<dbReference type="Gene3D" id="3.40.50.2300">
    <property type="match status" value="1"/>
</dbReference>
<name>A0A127MMZ5_9PSED</name>
<feature type="domain" description="Response regulatory" evidence="7">
    <location>
        <begin position="33"/>
        <end position="150"/>
    </location>
</feature>
<evidence type="ECO:0000256" key="4">
    <source>
        <dbReference type="ARBA" id="ARBA00023125"/>
    </source>
</evidence>
<dbReference type="Proteomes" id="UP000077748">
    <property type="component" value="Chromosome"/>
</dbReference>
<dbReference type="PANTHER" id="PTHR48111:SF1">
    <property type="entry name" value="TWO-COMPONENT RESPONSE REGULATOR ORR33"/>
    <property type="match status" value="1"/>
</dbReference>
<dbReference type="InterPro" id="IPR011006">
    <property type="entry name" value="CheY-like_superfamily"/>
</dbReference>
<dbReference type="OrthoDB" id="8964816at2"/>
<dbReference type="KEGG" id="pcq:PcP3B5_09970"/>
<evidence type="ECO:0000313" key="8">
    <source>
        <dbReference type="EMBL" id="ANI13330.1"/>
    </source>
</evidence>
<dbReference type="PROSITE" id="PS50110">
    <property type="entry name" value="RESPONSE_REGULATORY"/>
    <property type="match status" value="1"/>
</dbReference>
<dbReference type="GO" id="GO:0006355">
    <property type="term" value="P:regulation of DNA-templated transcription"/>
    <property type="evidence" value="ECO:0007669"/>
    <property type="project" value="TreeGrafter"/>
</dbReference>
<dbReference type="GO" id="GO:0000976">
    <property type="term" value="F:transcription cis-regulatory region binding"/>
    <property type="evidence" value="ECO:0007669"/>
    <property type="project" value="TreeGrafter"/>
</dbReference>
<evidence type="ECO:0000313" key="9">
    <source>
        <dbReference type="EMBL" id="SFC13610.1"/>
    </source>
</evidence>
<dbReference type="SMART" id="SM00448">
    <property type="entry name" value="REC"/>
    <property type="match status" value="1"/>
</dbReference>
<evidence type="ECO:0000256" key="6">
    <source>
        <dbReference type="PROSITE-ProRule" id="PRU00169"/>
    </source>
</evidence>
<reference evidence="9 11" key="2">
    <citation type="submission" date="2016-10" db="EMBL/GenBank/DDBJ databases">
        <authorList>
            <person name="Varghese N."/>
            <person name="Submissions S."/>
        </authorList>
    </citation>
    <scope>NUCLEOTIDE SEQUENCE [LARGE SCALE GENOMIC DNA]</scope>
    <source>
        <strain evidence="9 11">LMG 18378</strain>
    </source>
</reference>
<dbReference type="PANTHER" id="PTHR48111">
    <property type="entry name" value="REGULATOR OF RPOS"/>
    <property type="match status" value="1"/>
</dbReference>
<dbReference type="AlphaFoldDB" id="A0A127MMZ5"/>
<dbReference type="GO" id="GO:0005829">
    <property type="term" value="C:cytosol"/>
    <property type="evidence" value="ECO:0007669"/>
    <property type="project" value="TreeGrafter"/>
</dbReference>
<keyword evidence="3" id="KW-0805">Transcription regulation</keyword>
<proteinExistence type="predicted"/>
<dbReference type="GeneID" id="72994173"/>
<dbReference type="InterPro" id="IPR001789">
    <property type="entry name" value="Sig_transdc_resp-reg_receiver"/>
</dbReference>
<evidence type="ECO:0000259" key="7">
    <source>
        <dbReference type="PROSITE" id="PS50110"/>
    </source>
</evidence>
<sequence>MGEPLPHAYRNLLDDEEIEALLEITVRPERPPTVLLVDDDPQVLAEMRELIESADLQCLTASNSAQALRRIGRDESAIDLLVTDLCMEGEGAGLELIRQLHARGTFLPIIVLSGTTRARDVVEAMRLNVLDFLLKPVEPEEFLRTLKRCL</sequence>
<keyword evidence="2" id="KW-0902">Two-component regulatory system</keyword>
<protein>
    <submittedName>
        <fullName evidence="9">Response regulator receiver domain-containing protein</fullName>
    </submittedName>
    <submittedName>
        <fullName evidence="8">Response regulator receiver protein</fullName>
    </submittedName>
</protein>
<evidence type="ECO:0000313" key="10">
    <source>
        <dbReference type="Proteomes" id="UP000077748"/>
    </source>
</evidence>
<dbReference type="SUPFAM" id="SSF52172">
    <property type="entry name" value="CheY-like"/>
    <property type="match status" value="1"/>
</dbReference>
<dbReference type="Proteomes" id="UP000183385">
    <property type="component" value="Unassembled WGS sequence"/>
</dbReference>